<evidence type="ECO:0000313" key="2">
    <source>
        <dbReference type="EMBL" id="AVZ29473.1"/>
    </source>
</evidence>
<organism evidence="2 3">
    <name type="scientific">Nodularia spumigena UHCC 0039</name>
    <dbReference type="NCBI Taxonomy" id="1914872"/>
    <lineage>
        <taxon>Bacteria</taxon>
        <taxon>Bacillati</taxon>
        <taxon>Cyanobacteriota</taxon>
        <taxon>Cyanophyceae</taxon>
        <taxon>Nostocales</taxon>
        <taxon>Nodulariaceae</taxon>
        <taxon>Nodularia</taxon>
    </lineage>
</organism>
<sequence length="158" mass="18052">MSEKIGNLKKFCERLCLKLLKRPFAEHLQAMITEIIPFRIEVNTVAIAGASLWSLALYFTFSSLRDKIIEQLNRWFNFAERSLYTSQTEFEKTREARESQNAFYASLFSIVPFLVIGALSNWLIDISLGRSWGISLGIMACIISGIYELGRQSGQLDE</sequence>
<gene>
    <name evidence="2" type="ORF">BMF81_00095</name>
</gene>
<dbReference type="AlphaFoldDB" id="A0A2S0Q511"/>
<dbReference type="Proteomes" id="UP000244056">
    <property type="component" value="Chromosome"/>
</dbReference>
<dbReference type="KEGG" id="nsp:BMF81_00095"/>
<protein>
    <submittedName>
        <fullName evidence="2">Uncharacterized protein</fullName>
    </submittedName>
</protein>
<keyword evidence="1" id="KW-1133">Transmembrane helix</keyword>
<name>A0A2S0Q511_NODSP</name>
<dbReference type="EMBL" id="CP020114">
    <property type="protein sequence ID" value="AVZ29473.1"/>
    <property type="molecule type" value="Genomic_DNA"/>
</dbReference>
<reference evidence="2 3" key="1">
    <citation type="submission" date="2017-03" db="EMBL/GenBank/DDBJ databases">
        <title>Comparative genomics of the toxic Baltic Sea cyanobacteria Nodularia spumigena UHCC 0039 and its response on varying salinity.</title>
        <authorList>
            <person name="Teikari J.E."/>
        </authorList>
    </citation>
    <scope>NUCLEOTIDE SEQUENCE [LARGE SCALE GENOMIC DNA]</scope>
    <source>
        <strain evidence="2 3">UHCC 0039</strain>
    </source>
</reference>
<accession>A0A2S0Q511</accession>
<evidence type="ECO:0000313" key="3">
    <source>
        <dbReference type="Proteomes" id="UP000244056"/>
    </source>
</evidence>
<proteinExistence type="predicted"/>
<keyword evidence="1" id="KW-0472">Membrane</keyword>
<feature type="transmembrane region" description="Helical" evidence="1">
    <location>
        <begin position="130"/>
        <end position="150"/>
    </location>
</feature>
<evidence type="ECO:0000256" key="1">
    <source>
        <dbReference type="SAM" id="Phobius"/>
    </source>
</evidence>
<keyword evidence="1" id="KW-0812">Transmembrane</keyword>
<feature type="transmembrane region" description="Helical" evidence="1">
    <location>
        <begin position="102"/>
        <end position="124"/>
    </location>
</feature>